<dbReference type="GO" id="GO:0016052">
    <property type="term" value="P:carbohydrate catabolic process"/>
    <property type="evidence" value="ECO:0007669"/>
    <property type="project" value="TreeGrafter"/>
</dbReference>
<dbReference type="InterPro" id="IPR013785">
    <property type="entry name" value="Aldolase_TIM"/>
</dbReference>
<proteinExistence type="predicted"/>
<dbReference type="InterPro" id="IPR002915">
    <property type="entry name" value="DeoC/FbaB/LacD_aldolase"/>
</dbReference>
<gene>
    <name evidence="4" type="ORF">FOB82_06830</name>
</gene>
<dbReference type="PANTHER" id="PTHR10889:SF1">
    <property type="entry name" value="DEOXYRIBOSE-PHOSPHATE ALDOLASE"/>
    <property type="match status" value="1"/>
</dbReference>
<dbReference type="GO" id="GO:0009264">
    <property type="term" value="P:deoxyribonucleotide catabolic process"/>
    <property type="evidence" value="ECO:0007669"/>
    <property type="project" value="InterPro"/>
</dbReference>
<dbReference type="InterPro" id="IPR011343">
    <property type="entry name" value="DeoC"/>
</dbReference>
<dbReference type="GO" id="GO:0004139">
    <property type="term" value="F:deoxyribose-phosphate aldolase activity"/>
    <property type="evidence" value="ECO:0007669"/>
    <property type="project" value="InterPro"/>
</dbReference>
<evidence type="ECO:0000313" key="4">
    <source>
        <dbReference type="EMBL" id="QGS34706.1"/>
    </source>
</evidence>
<keyword evidence="1" id="KW-0963">Cytoplasm</keyword>
<reference evidence="4 5" key="1">
    <citation type="submission" date="2019-11" db="EMBL/GenBank/DDBJ databases">
        <title>FDA dAtabase for Regulatory Grade micrObial Sequences (FDA-ARGOS): Supporting development and validation of Infectious Disease Dx tests.</title>
        <authorList>
            <person name="Kerrigan L."/>
            <person name="Long C."/>
            <person name="Tallon L."/>
            <person name="Sadzewicz L."/>
            <person name="Vavikolanu K."/>
            <person name="Mehta A."/>
            <person name="Aluvathingal J."/>
            <person name="Nadendla S."/>
            <person name="Yan Y."/>
            <person name="Sichtig H."/>
        </authorList>
    </citation>
    <scope>NUCLEOTIDE SEQUENCE [LARGE SCALE GENOMIC DNA]</scope>
    <source>
        <strain evidence="4 5">FDAARGOS_674</strain>
    </source>
</reference>
<evidence type="ECO:0000256" key="2">
    <source>
        <dbReference type="ARBA" id="ARBA00023270"/>
    </source>
</evidence>
<dbReference type="AlphaFoldDB" id="A0A6B8TNX8"/>
<dbReference type="KEGG" id="cxe:FOB82_06830"/>
<dbReference type="EMBL" id="CP046322">
    <property type="protein sequence ID" value="QGS34706.1"/>
    <property type="molecule type" value="Genomic_DNA"/>
</dbReference>
<dbReference type="PANTHER" id="PTHR10889">
    <property type="entry name" value="DEOXYRIBOSE-PHOSPHATE ALDOLASE"/>
    <property type="match status" value="1"/>
</dbReference>
<sequence>MSQPLPPNSEPAAASVPSAPSAPSASSVPSEPFAASRSAGAPVPASSVDAAILDPELTADEVRAAVAAAAETGCAGVRLHPPMLDQLGPGGGAAAGLRMGVVCGFPTGRSHILVKAAEARLAAERGAHDVAVVLDRAAVAAGDANAVLSEVVALRGAVTAPTQLTVVVETALHASGRIDDAAFGAIIGAVAAGGADAIATATGWHPDGVGGPEQIRRIAAAAGGGAMHAGIGIIAVIDGGGPGPADDDASAARAAEAVAAGAHVVQLRRFPG</sequence>
<accession>A0A6B8TNX8</accession>
<organism evidence="4 5">
    <name type="scientific">Corynebacterium xerosis</name>
    <dbReference type="NCBI Taxonomy" id="1725"/>
    <lineage>
        <taxon>Bacteria</taxon>
        <taxon>Bacillati</taxon>
        <taxon>Actinomycetota</taxon>
        <taxon>Actinomycetes</taxon>
        <taxon>Mycobacteriales</taxon>
        <taxon>Corynebacteriaceae</taxon>
        <taxon>Corynebacterium</taxon>
    </lineage>
</organism>
<evidence type="ECO:0000256" key="1">
    <source>
        <dbReference type="ARBA" id="ARBA00022490"/>
    </source>
</evidence>
<evidence type="ECO:0000256" key="3">
    <source>
        <dbReference type="SAM" id="MobiDB-lite"/>
    </source>
</evidence>
<dbReference type="GO" id="GO:0005737">
    <property type="term" value="C:cytoplasm"/>
    <property type="evidence" value="ECO:0007669"/>
    <property type="project" value="InterPro"/>
</dbReference>
<dbReference type="Gene3D" id="3.20.20.70">
    <property type="entry name" value="Aldolase class I"/>
    <property type="match status" value="1"/>
</dbReference>
<dbReference type="SMART" id="SM01133">
    <property type="entry name" value="DeoC"/>
    <property type="match status" value="1"/>
</dbReference>
<protein>
    <submittedName>
        <fullName evidence="4">2-deoxyribose-5-phosphate aldolase</fullName>
    </submittedName>
</protein>
<dbReference type="Proteomes" id="UP000426857">
    <property type="component" value="Chromosome"/>
</dbReference>
<feature type="compositionally biased region" description="Low complexity" evidence="3">
    <location>
        <begin position="10"/>
        <end position="36"/>
    </location>
</feature>
<evidence type="ECO:0000313" key="5">
    <source>
        <dbReference type="Proteomes" id="UP000426857"/>
    </source>
</evidence>
<feature type="region of interest" description="Disordered" evidence="3">
    <location>
        <begin position="1"/>
        <end position="42"/>
    </location>
</feature>
<dbReference type="SUPFAM" id="SSF51569">
    <property type="entry name" value="Aldolase"/>
    <property type="match status" value="1"/>
</dbReference>
<name>A0A6B8TNX8_9CORY</name>
<dbReference type="RefSeq" id="WP_155868959.1">
    <property type="nucleotide sequence ID" value="NZ_CP046322.1"/>
</dbReference>
<keyword evidence="2" id="KW-0704">Schiff base</keyword>